<name>A0A1J5QTK3_9ZZZZ</name>
<evidence type="ECO:0000259" key="1">
    <source>
        <dbReference type="Pfam" id="PF18563"/>
    </source>
</evidence>
<comment type="caution">
    <text evidence="2">The sequence shown here is derived from an EMBL/GenBank/DDBJ whole genome shotgun (WGS) entry which is preliminary data.</text>
</comment>
<proteinExistence type="predicted"/>
<feature type="domain" description="TubC N-terminal docking" evidence="1">
    <location>
        <begin position="5"/>
        <end position="52"/>
    </location>
</feature>
<protein>
    <recommendedName>
        <fullName evidence="1">TubC N-terminal docking domain-containing protein</fullName>
    </recommendedName>
</protein>
<dbReference type="Gene3D" id="1.10.10.1830">
    <property type="entry name" value="Non-ribosomal peptide synthase, adenylation domain"/>
    <property type="match status" value="1"/>
</dbReference>
<dbReference type="Pfam" id="PF18563">
    <property type="entry name" value="TubC_N"/>
    <property type="match status" value="1"/>
</dbReference>
<reference evidence="2" key="1">
    <citation type="submission" date="2016-10" db="EMBL/GenBank/DDBJ databases">
        <title>Sequence of Gallionella enrichment culture.</title>
        <authorList>
            <person name="Poehlein A."/>
            <person name="Muehling M."/>
            <person name="Daniel R."/>
        </authorList>
    </citation>
    <scope>NUCLEOTIDE SEQUENCE</scope>
</reference>
<dbReference type="InterPro" id="IPR044894">
    <property type="entry name" value="TubC_N_sf"/>
</dbReference>
<sequence>MLAPELIFQLWTAGYSITADGQYLDISPADDLSPEIVEQLKQRKAEILSLLKLEQQQDARLLTPVQS</sequence>
<accession>A0A1J5QTK3</accession>
<evidence type="ECO:0000313" key="2">
    <source>
        <dbReference type="EMBL" id="OIQ83196.1"/>
    </source>
</evidence>
<dbReference type="AlphaFoldDB" id="A0A1J5QTK3"/>
<dbReference type="InterPro" id="IPR041464">
    <property type="entry name" value="TubC_N"/>
</dbReference>
<organism evidence="2">
    <name type="scientific">mine drainage metagenome</name>
    <dbReference type="NCBI Taxonomy" id="410659"/>
    <lineage>
        <taxon>unclassified sequences</taxon>
        <taxon>metagenomes</taxon>
        <taxon>ecological metagenomes</taxon>
    </lineage>
</organism>
<dbReference type="EMBL" id="MLJW01000726">
    <property type="protein sequence ID" value="OIQ83196.1"/>
    <property type="molecule type" value="Genomic_DNA"/>
</dbReference>
<gene>
    <name evidence="2" type="ORF">GALL_350190</name>
</gene>